<dbReference type="GO" id="GO:0006629">
    <property type="term" value="P:lipid metabolic process"/>
    <property type="evidence" value="ECO:0007669"/>
    <property type="project" value="InterPro"/>
</dbReference>
<reference evidence="3 4" key="1">
    <citation type="journal article" date="2016" name="Mol. Biol. Evol.">
        <title>Genome-Wide Survey of Gut Fungi (Harpellales) Reveals the First Horizontally Transferred Ubiquitin Gene from a Mosquito Host.</title>
        <authorList>
            <person name="Wang Y."/>
            <person name="White M.M."/>
            <person name="Kvist S."/>
            <person name="Moncalvo J.M."/>
        </authorList>
    </citation>
    <scope>NUCLEOTIDE SEQUENCE [LARGE SCALE GENOMIC DNA]</scope>
    <source>
        <strain evidence="3 4">ALG-7-W6</strain>
    </source>
</reference>
<sequence>MAQWIFVHVLPHMLSYAFRNKIKKINFVGHSLGAATAAVLLLIIKFESIRIEKQKIPLGKFKFTAWCYGTLPCVSYNLAKSCLLDGDSDSINPDVPFSIFTFIHSRDMVGSLSYGSVMDVKSLILAAYEKSETFSQSLAMKRIIDDEENLKLVIPGKVYLITSTGPDKTVNLKRTIITNILRPDAFGDSNILNIVKGLHPGCDLDPSGIYKFFPEK</sequence>
<dbReference type="InterPro" id="IPR002921">
    <property type="entry name" value="Fungal_lipase-type"/>
</dbReference>
<evidence type="ECO:0000313" key="4">
    <source>
        <dbReference type="Proteomes" id="UP000187455"/>
    </source>
</evidence>
<accession>A0A1R0GV40</accession>
<dbReference type="SUPFAM" id="SSF53474">
    <property type="entry name" value="alpha/beta-Hydrolases"/>
    <property type="match status" value="1"/>
</dbReference>
<dbReference type="OrthoDB" id="438440at2759"/>
<organism evidence="3 4">
    <name type="scientific">Smittium mucronatum</name>
    <dbReference type="NCBI Taxonomy" id="133383"/>
    <lineage>
        <taxon>Eukaryota</taxon>
        <taxon>Fungi</taxon>
        <taxon>Fungi incertae sedis</taxon>
        <taxon>Zoopagomycota</taxon>
        <taxon>Kickxellomycotina</taxon>
        <taxon>Harpellomycetes</taxon>
        <taxon>Harpellales</taxon>
        <taxon>Legeriomycetaceae</taxon>
        <taxon>Smittium</taxon>
    </lineage>
</organism>
<evidence type="ECO:0000313" key="3">
    <source>
        <dbReference type="EMBL" id="OLY80739.1"/>
    </source>
</evidence>
<proteinExistence type="predicted"/>
<keyword evidence="4" id="KW-1185">Reference proteome</keyword>
<name>A0A1R0GV40_9FUNG</name>
<protein>
    <recommendedName>
        <fullName evidence="2">Fungal lipase-type domain-containing protein</fullName>
    </recommendedName>
</protein>
<dbReference type="AlphaFoldDB" id="A0A1R0GV40"/>
<feature type="transmembrane region" description="Helical" evidence="1">
    <location>
        <begin position="27"/>
        <end position="46"/>
    </location>
</feature>
<dbReference type="InterPro" id="IPR029058">
    <property type="entry name" value="AB_hydrolase_fold"/>
</dbReference>
<dbReference type="EMBL" id="LSSL01003190">
    <property type="protein sequence ID" value="OLY80739.1"/>
    <property type="molecule type" value="Genomic_DNA"/>
</dbReference>
<evidence type="ECO:0000259" key="2">
    <source>
        <dbReference type="Pfam" id="PF01764"/>
    </source>
</evidence>
<dbReference type="Pfam" id="PF01764">
    <property type="entry name" value="Lipase_3"/>
    <property type="match status" value="1"/>
</dbReference>
<keyword evidence="1" id="KW-0812">Transmembrane</keyword>
<evidence type="ECO:0000256" key="1">
    <source>
        <dbReference type="SAM" id="Phobius"/>
    </source>
</evidence>
<dbReference type="Gene3D" id="3.40.50.1820">
    <property type="entry name" value="alpha/beta hydrolase"/>
    <property type="match status" value="1"/>
</dbReference>
<comment type="caution">
    <text evidence="3">The sequence shown here is derived from an EMBL/GenBank/DDBJ whole genome shotgun (WGS) entry which is preliminary data.</text>
</comment>
<dbReference type="Proteomes" id="UP000187455">
    <property type="component" value="Unassembled WGS sequence"/>
</dbReference>
<gene>
    <name evidence="3" type="ORF">AYI68_g5162</name>
</gene>
<keyword evidence="1" id="KW-1133">Transmembrane helix</keyword>
<keyword evidence="1" id="KW-0472">Membrane</keyword>
<feature type="domain" description="Fungal lipase-type" evidence="2">
    <location>
        <begin position="9"/>
        <end position="113"/>
    </location>
</feature>